<protein>
    <submittedName>
        <fullName evidence="2">Uncharacterized protein</fullName>
    </submittedName>
</protein>
<gene>
    <name evidence="2" type="ORF">TVY486_1104760</name>
</gene>
<evidence type="ECO:0000256" key="1">
    <source>
        <dbReference type="SAM" id="Coils"/>
    </source>
</evidence>
<dbReference type="AlphaFoldDB" id="G0UB05"/>
<keyword evidence="1" id="KW-0175">Coiled coil</keyword>
<organism evidence="2">
    <name type="scientific">Trypanosoma vivax (strain Y486)</name>
    <dbReference type="NCBI Taxonomy" id="1055687"/>
    <lineage>
        <taxon>Eukaryota</taxon>
        <taxon>Discoba</taxon>
        <taxon>Euglenozoa</taxon>
        <taxon>Kinetoplastea</taxon>
        <taxon>Metakinetoplastina</taxon>
        <taxon>Trypanosomatida</taxon>
        <taxon>Trypanosomatidae</taxon>
        <taxon>Trypanosoma</taxon>
        <taxon>Duttonella</taxon>
    </lineage>
</organism>
<sequence>MVELEQLREEVARLREGNKALRERLELERQNRGADDHDSDHGNIDLNTCKAQIRKHDSNAVILRLHEELIEVRRRSTIYANALEEARARLSQMRRLYGELNAIMSGCDQ</sequence>
<name>G0UB05_TRYVY</name>
<dbReference type="VEuPathDB" id="TriTrypDB:TvY486_1104760"/>
<reference evidence="2" key="1">
    <citation type="journal article" date="2012" name="Proc. Natl. Acad. Sci. U.S.A.">
        <title>Antigenic diversity is generated by distinct evolutionary mechanisms in African trypanosome species.</title>
        <authorList>
            <person name="Jackson A.P."/>
            <person name="Berry A."/>
            <person name="Aslett M."/>
            <person name="Allison H.C."/>
            <person name="Burton P."/>
            <person name="Vavrova-Anderson J."/>
            <person name="Brown R."/>
            <person name="Browne H."/>
            <person name="Corton N."/>
            <person name="Hauser H."/>
            <person name="Gamble J."/>
            <person name="Gilderthorp R."/>
            <person name="Marcello L."/>
            <person name="McQuillan J."/>
            <person name="Otto T.D."/>
            <person name="Quail M.A."/>
            <person name="Sanders M.J."/>
            <person name="van Tonder A."/>
            <person name="Ginger M.L."/>
            <person name="Field M.C."/>
            <person name="Barry J.D."/>
            <person name="Hertz-Fowler C."/>
            <person name="Berriman M."/>
        </authorList>
    </citation>
    <scope>NUCLEOTIDE SEQUENCE</scope>
    <source>
        <strain evidence="2">Y486</strain>
    </source>
</reference>
<dbReference type="OMA" id="HRLRKKC"/>
<accession>G0UB05</accession>
<dbReference type="EMBL" id="HE573027">
    <property type="protein sequence ID" value="CCC52992.1"/>
    <property type="molecule type" value="Genomic_DNA"/>
</dbReference>
<evidence type="ECO:0000313" key="2">
    <source>
        <dbReference type="EMBL" id="CCC52992.1"/>
    </source>
</evidence>
<feature type="coiled-coil region" evidence="1">
    <location>
        <begin position="4"/>
        <end position="31"/>
    </location>
</feature>
<proteinExistence type="predicted"/>